<dbReference type="PANTHER" id="PTHR42946">
    <property type="entry name" value="PHOSPHOHEXOSE MUTASE"/>
    <property type="match status" value="1"/>
</dbReference>
<dbReference type="SUPFAM" id="SSF53738">
    <property type="entry name" value="Phosphoglucomutase, first 3 domains"/>
    <property type="match status" value="3"/>
</dbReference>
<dbReference type="AlphaFoldDB" id="A0A4Q2R8S6"/>
<keyword evidence="4 7" id="KW-0479">Metal-binding</keyword>
<protein>
    <submittedName>
        <fullName evidence="11">Phosphomannomutase</fullName>
    </submittedName>
</protein>
<dbReference type="InterPro" id="IPR050060">
    <property type="entry name" value="Phosphoglucosamine_mutase"/>
</dbReference>
<dbReference type="Gene3D" id="3.40.120.10">
    <property type="entry name" value="Alpha-D-Glucose-1,6-Bisphosphate, subunit A, domain 3"/>
    <property type="match status" value="3"/>
</dbReference>
<dbReference type="Pfam" id="PF02879">
    <property type="entry name" value="PGM_PMM_II"/>
    <property type="match status" value="1"/>
</dbReference>
<dbReference type="EMBL" id="QYBC01000022">
    <property type="protein sequence ID" value="RYB02205.1"/>
    <property type="molecule type" value="Genomic_DNA"/>
</dbReference>
<dbReference type="InterPro" id="IPR005846">
    <property type="entry name" value="A-D-PHexomutase_a/b/a-III"/>
</dbReference>
<dbReference type="Proteomes" id="UP000289411">
    <property type="component" value="Unassembled WGS sequence"/>
</dbReference>
<comment type="caution">
    <text evidence="11">The sequence shown here is derived from an EMBL/GenBank/DDBJ whole genome shotgun (WGS) entry which is preliminary data.</text>
</comment>
<evidence type="ECO:0000256" key="3">
    <source>
        <dbReference type="ARBA" id="ARBA00022553"/>
    </source>
</evidence>
<organism evidence="11 12">
    <name type="scientific">Lichenibacterium ramalinae</name>
    <dbReference type="NCBI Taxonomy" id="2316527"/>
    <lineage>
        <taxon>Bacteria</taxon>
        <taxon>Pseudomonadati</taxon>
        <taxon>Pseudomonadota</taxon>
        <taxon>Alphaproteobacteria</taxon>
        <taxon>Hyphomicrobiales</taxon>
        <taxon>Lichenihabitantaceae</taxon>
        <taxon>Lichenibacterium</taxon>
    </lineage>
</organism>
<keyword evidence="12" id="KW-1185">Reference proteome</keyword>
<dbReference type="SUPFAM" id="SSF55957">
    <property type="entry name" value="Phosphoglucomutase, C-terminal domain"/>
    <property type="match status" value="1"/>
</dbReference>
<comment type="cofactor">
    <cofactor evidence="1">
        <name>Mg(2+)</name>
        <dbReference type="ChEBI" id="CHEBI:18420"/>
    </cofactor>
</comment>
<dbReference type="GO" id="GO:0005975">
    <property type="term" value="P:carbohydrate metabolic process"/>
    <property type="evidence" value="ECO:0007669"/>
    <property type="project" value="InterPro"/>
</dbReference>
<evidence type="ECO:0000259" key="9">
    <source>
        <dbReference type="Pfam" id="PF02879"/>
    </source>
</evidence>
<feature type="domain" description="Alpha-D-phosphohexomutase alpha/beta/alpha" evidence="10">
    <location>
        <begin position="287"/>
        <end position="367"/>
    </location>
</feature>
<dbReference type="GO" id="GO:0000287">
    <property type="term" value="F:magnesium ion binding"/>
    <property type="evidence" value="ECO:0007669"/>
    <property type="project" value="InterPro"/>
</dbReference>
<dbReference type="OrthoDB" id="9803322at2"/>
<accession>A0A4Q2R8S6</accession>
<keyword evidence="3" id="KW-0597">Phosphoprotein</keyword>
<dbReference type="PANTHER" id="PTHR42946:SF1">
    <property type="entry name" value="PHOSPHOGLUCOMUTASE (ALPHA-D-GLUCOSE-1,6-BISPHOSPHATE-DEPENDENT)"/>
    <property type="match status" value="1"/>
</dbReference>
<dbReference type="InterPro" id="IPR005845">
    <property type="entry name" value="A-D-PHexomutase_a/b/a-II"/>
</dbReference>
<dbReference type="Pfam" id="PF02878">
    <property type="entry name" value="PGM_PMM_I"/>
    <property type="match status" value="1"/>
</dbReference>
<reference evidence="11 12" key="2">
    <citation type="submission" date="2019-02" db="EMBL/GenBank/DDBJ databases">
        <title>'Lichenibacterium ramalinii' gen. nov. sp. nov., 'Lichenibacterium minor' gen. nov. sp. nov.</title>
        <authorList>
            <person name="Pankratov T."/>
        </authorList>
    </citation>
    <scope>NUCLEOTIDE SEQUENCE [LARGE SCALE GENOMIC DNA]</scope>
    <source>
        <strain evidence="11 12">RmlP001</strain>
    </source>
</reference>
<name>A0A4Q2R8S6_9HYPH</name>
<dbReference type="InterPro" id="IPR016055">
    <property type="entry name" value="A-D-PHexomutase_a/b/a-I/II/III"/>
</dbReference>
<sequence length="482" mass="48717">MSSLKFGTSGLRGLVSDLVGGPSYDYTLAFIAALGPSGGAPGTPVLIGRDLRSSSPAIADAVAAAVRDAGLRPLDCGPLPTPALALEALRRGWPAVMVTGSHIPDDRNGLKFYTAAGEITKADEAAINGAFRTTGVTPAAGRAEPHPDALGRFRARCIAALAPDALRGLRVGVYQQSSVARDLLVEVVGALGGEPVPFGWADAFIPVDTEAHRPEDLATLKAAAAEGTLDAIVTTDGDGDRPLIADGTGRVLPGDVVGLIASRHLGVAAVAVPVTAGSAIEASGGFARVVRTRVGSPFVIAGMEQALADGLAPVAGFESNGGYLLGSALQVDGRTIAALPTRDSILPILATLAAARAAGRSLADVVAGLGFRPTASHRLQEVPAERSAAFLAGLRDAGLRDAFLAPVGRAVGLDEIDGLRIRLDGDRVIHFRASGNAPELRCYAEAAGPGEAERLVAWGLEAAGAAMAGQPAQHAGGAAGRG</sequence>
<feature type="domain" description="Alpha-D-phosphohexomutase alpha/beta/alpha" evidence="8">
    <location>
        <begin position="4"/>
        <end position="132"/>
    </location>
</feature>
<feature type="domain" description="Alpha-D-phosphohexomutase alpha/beta/alpha" evidence="9">
    <location>
        <begin position="166"/>
        <end position="249"/>
    </location>
</feature>
<dbReference type="InterPro" id="IPR016066">
    <property type="entry name" value="A-D-PHexomutase_CS"/>
</dbReference>
<evidence type="ECO:0000256" key="1">
    <source>
        <dbReference type="ARBA" id="ARBA00001946"/>
    </source>
</evidence>
<evidence type="ECO:0000259" key="8">
    <source>
        <dbReference type="Pfam" id="PF02878"/>
    </source>
</evidence>
<evidence type="ECO:0000256" key="7">
    <source>
        <dbReference type="RuleBase" id="RU004326"/>
    </source>
</evidence>
<evidence type="ECO:0000259" key="10">
    <source>
        <dbReference type="Pfam" id="PF02880"/>
    </source>
</evidence>
<evidence type="ECO:0000256" key="4">
    <source>
        <dbReference type="ARBA" id="ARBA00022723"/>
    </source>
</evidence>
<dbReference type="Pfam" id="PF02880">
    <property type="entry name" value="PGM_PMM_III"/>
    <property type="match status" value="1"/>
</dbReference>
<evidence type="ECO:0000256" key="5">
    <source>
        <dbReference type="ARBA" id="ARBA00022842"/>
    </source>
</evidence>
<comment type="similarity">
    <text evidence="2 7">Belongs to the phosphohexose mutase family.</text>
</comment>
<dbReference type="InterPro" id="IPR036900">
    <property type="entry name" value="A-D-PHexomutase_C_sf"/>
</dbReference>
<evidence type="ECO:0000313" key="11">
    <source>
        <dbReference type="EMBL" id="RYB02205.1"/>
    </source>
</evidence>
<dbReference type="InterPro" id="IPR005844">
    <property type="entry name" value="A-D-PHexomutase_a/b/a-I"/>
</dbReference>
<dbReference type="RefSeq" id="WP_129221416.1">
    <property type="nucleotide sequence ID" value="NZ_QYBC01000022.1"/>
</dbReference>
<proteinExistence type="inferred from homology"/>
<dbReference type="GO" id="GO:0004615">
    <property type="term" value="F:phosphomannomutase activity"/>
    <property type="evidence" value="ECO:0007669"/>
    <property type="project" value="TreeGrafter"/>
</dbReference>
<keyword evidence="5 7" id="KW-0460">Magnesium</keyword>
<evidence type="ECO:0000256" key="2">
    <source>
        <dbReference type="ARBA" id="ARBA00010231"/>
    </source>
</evidence>
<evidence type="ECO:0000256" key="6">
    <source>
        <dbReference type="ARBA" id="ARBA00023235"/>
    </source>
</evidence>
<keyword evidence="6" id="KW-0413">Isomerase</keyword>
<dbReference type="Gene3D" id="3.30.310.50">
    <property type="entry name" value="Alpha-D-phosphohexomutase, C-terminal domain"/>
    <property type="match status" value="1"/>
</dbReference>
<evidence type="ECO:0000313" key="12">
    <source>
        <dbReference type="Proteomes" id="UP000289411"/>
    </source>
</evidence>
<dbReference type="PROSITE" id="PS00710">
    <property type="entry name" value="PGM_PMM"/>
    <property type="match status" value="1"/>
</dbReference>
<reference evidence="11 12" key="1">
    <citation type="submission" date="2018-09" db="EMBL/GenBank/DDBJ databases">
        <authorList>
            <person name="Grouzdev D.S."/>
            <person name="Krutkina M.S."/>
        </authorList>
    </citation>
    <scope>NUCLEOTIDE SEQUENCE [LARGE SCALE GENOMIC DNA]</scope>
    <source>
        <strain evidence="11 12">RmlP001</strain>
    </source>
</reference>
<gene>
    <name evidence="11" type="ORF">D3272_22260</name>
</gene>